<dbReference type="RefSeq" id="WP_219855795.1">
    <property type="nucleotide sequence ID" value="NZ_BLRY01000615.1"/>
</dbReference>
<keyword evidence="2" id="KW-1185">Reference proteome</keyword>
<dbReference type="Proteomes" id="UP000591948">
    <property type="component" value="Unassembled WGS sequence"/>
</dbReference>
<proteinExistence type="predicted"/>
<protein>
    <submittedName>
        <fullName evidence="1">Uncharacterized protein</fullName>
    </submittedName>
</protein>
<evidence type="ECO:0000313" key="1">
    <source>
        <dbReference type="EMBL" id="GFP29070.1"/>
    </source>
</evidence>
<comment type="caution">
    <text evidence="1">The sequence shown here is derived from an EMBL/GenBank/DDBJ whole genome shotgun (WGS) entry which is preliminary data.</text>
</comment>
<reference evidence="1 2" key="1">
    <citation type="journal article" date="2020" name="Front. Microbiol.">
        <title>Single-cell genomics of novel Actinobacteria with the Wood-Ljungdahl pathway discovered in a serpentinizing system.</title>
        <authorList>
            <person name="Merino N."/>
            <person name="Kawai M."/>
            <person name="Boyd E.S."/>
            <person name="Colman D.R."/>
            <person name="McGlynn S.E."/>
            <person name="Nealson K.H."/>
            <person name="Kurokawa K."/>
            <person name="Hongoh Y."/>
        </authorList>
    </citation>
    <scope>NUCLEOTIDE SEQUENCE [LARGE SCALE GENOMIC DNA]</scope>
    <source>
        <strain evidence="1 2">S33</strain>
    </source>
</reference>
<dbReference type="EMBL" id="BLRY01000615">
    <property type="protein sequence ID" value="GFP29070.1"/>
    <property type="molecule type" value="Genomic_DNA"/>
</dbReference>
<dbReference type="AlphaFoldDB" id="A0A6V8PAH8"/>
<organism evidence="1 2">
    <name type="scientific">Candidatus Hakubella thermalkaliphila</name>
    <dbReference type="NCBI Taxonomy" id="2754717"/>
    <lineage>
        <taxon>Bacteria</taxon>
        <taxon>Bacillati</taxon>
        <taxon>Actinomycetota</taxon>
        <taxon>Actinomycetota incertae sedis</taxon>
        <taxon>Candidatus Hakubellales</taxon>
        <taxon>Candidatus Hakubellaceae</taxon>
        <taxon>Candidatus Hakubella</taxon>
    </lineage>
</organism>
<feature type="non-terminal residue" evidence="1">
    <location>
        <position position="79"/>
    </location>
</feature>
<name>A0A6V8PAH8_9ACTN</name>
<accession>A0A6V8PAH8</accession>
<gene>
    <name evidence="1" type="ORF">HKBW3S33_02486</name>
</gene>
<sequence>MNGEEGCQLLAELLHAIAETALRALLRISDAFGSLIITLASVVSGSSSCMCPAGLAQGLNSRQGAQLQELEAGPTPGRN</sequence>
<evidence type="ECO:0000313" key="2">
    <source>
        <dbReference type="Proteomes" id="UP000591948"/>
    </source>
</evidence>